<reference evidence="2" key="1">
    <citation type="submission" date="2023-01" db="EMBL/GenBank/DDBJ databases">
        <title>The genome sequence of Kordiimonadaceae bacterium 6D33.</title>
        <authorList>
            <person name="Liu Y."/>
        </authorList>
    </citation>
    <scope>NUCLEOTIDE SEQUENCE</scope>
    <source>
        <strain evidence="2">6D33</strain>
    </source>
</reference>
<feature type="domain" description="Spore protein YkvP/CgeB glycosyl transferase-like" evidence="1">
    <location>
        <begin position="243"/>
        <end position="384"/>
    </location>
</feature>
<evidence type="ECO:0000259" key="1">
    <source>
        <dbReference type="Pfam" id="PF13524"/>
    </source>
</evidence>
<name>A0AAE9XKX2_9PROT</name>
<sequence length="394" mass="43000">MKQIIFLKGQSQYGSLRLHIDQAAEAAVALGYKPVVLDLTDEGVKTGFWGMFGGDNALILTQNIGGDLRFEGKSMAEVAGCPHCVMFVDHPAAQQPRVAAATKDQILTFLDGSHIKWVETMMPGKAGALALVPPGGNVKAPPPVDATVDEFMDRRDIPMLFTGTWHDHKGKRWAQHNGTPVGRLLDATFDIAMAHNMMPVEGALEAAMISIYGGVDPQVYKSLLTLSFHLSAQIHSTRRWDALIALAKAGAPVHLYGKGWEKHLYRFKSFTYGGEGTFEETLENLKRTRIVLNTNTNFVAGAHERVFAAQMAGAAVLSDVSSWYQTHFTDGSDIALFEWVSTNTVAVKAEELLTSPEKMHAIAAAGRTKTEAENSWKNRLQEILKIAEGIKVGA</sequence>
<organism evidence="2 3">
    <name type="scientific">Gimibacter soli</name>
    <dbReference type="NCBI Taxonomy" id="3024400"/>
    <lineage>
        <taxon>Bacteria</taxon>
        <taxon>Pseudomonadati</taxon>
        <taxon>Pseudomonadota</taxon>
        <taxon>Alphaproteobacteria</taxon>
        <taxon>Kordiimonadales</taxon>
        <taxon>Temperatibacteraceae</taxon>
        <taxon>Gimibacter</taxon>
    </lineage>
</organism>
<dbReference type="Pfam" id="PF13524">
    <property type="entry name" value="Glyco_trans_1_2"/>
    <property type="match status" value="1"/>
</dbReference>
<gene>
    <name evidence="2" type="ORF">PH603_11035</name>
</gene>
<dbReference type="EMBL" id="CP116805">
    <property type="protein sequence ID" value="WCL53074.1"/>
    <property type="molecule type" value="Genomic_DNA"/>
</dbReference>
<accession>A0AAE9XKX2</accession>
<dbReference type="KEGG" id="gso:PH603_11035"/>
<dbReference type="Proteomes" id="UP001217500">
    <property type="component" value="Chromosome"/>
</dbReference>
<evidence type="ECO:0000313" key="2">
    <source>
        <dbReference type="EMBL" id="WCL53074.1"/>
    </source>
</evidence>
<proteinExistence type="predicted"/>
<dbReference type="RefSeq" id="WP_289502586.1">
    <property type="nucleotide sequence ID" value="NZ_CP116805.1"/>
</dbReference>
<dbReference type="InterPro" id="IPR055259">
    <property type="entry name" value="YkvP/CgeB_Glyco_trans-like"/>
</dbReference>
<dbReference type="AlphaFoldDB" id="A0AAE9XKX2"/>
<protein>
    <submittedName>
        <fullName evidence="2">Glycosyltransferase</fullName>
    </submittedName>
</protein>
<keyword evidence="3" id="KW-1185">Reference proteome</keyword>
<evidence type="ECO:0000313" key="3">
    <source>
        <dbReference type="Proteomes" id="UP001217500"/>
    </source>
</evidence>